<dbReference type="Pfam" id="PF21269">
    <property type="entry name" value="TreT_GT1"/>
    <property type="match status" value="1"/>
</dbReference>
<dbReference type="SUPFAM" id="SSF53756">
    <property type="entry name" value="UDP-Glycosyltransferase/glycogen phosphorylase"/>
    <property type="match status" value="1"/>
</dbReference>
<dbReference type="PANTHER" id="PTHR47779">
    <property type="entry name" value="SYNTHASE (CCG-9), PUTATIVE (AFU_ORTHOLOGUE AFUA_3G12100)-RELATED"/>
    <property type="match status" value="1"/>
</dbReference>
<evidence type="ECO:0000256" key="2">
    <source>
        <dbReference type="ARBA" id="ARBA00011738"/>
    </source>
</evidence>
<name>R8B8R0_PHAM7</name>
<dbReference type="CDD" id="cd03792">
    <property type="entry name" value="GT4_trehalose_phosphorylase"/>
    <property type="match status" value="1"/>
</dbReference>
<evidence type="ECO:0000259" key="9">
    <source>
        <dbReference type="Pfam" id="PF21269"/>
    </source>
</evidence>
<organism evidence="10 11">
    <name type="scientific">Phaeoacremonium minimum (strain UCR-PA7)</name>
    <name type="common">Esca disease fungus</name>
    <name type="synonym">Togninia minima</name>
    <dbReference type="NCBI Taxonomy" id="1286976"/>
    <lineage>
        <taxon>Eukaryota</taxon>
        <taxon>Fungi</taxon>
        <taxon>Dikarya</taxon>
        <taxon>Ascomycota</taxon>
        <taxon>Pezizomycotina</taxon>
        <taxon>Sordariomycetes</taxon>
        <taxon>Sordariomycetidae</taxon>
        <taxon>Togniniales</taxon>
        <taxon>Togniniaceae</taxon>
        <taxon>Phaeoacremonium</taxon>
    </lineage>
</organism>
<feature type="domain" description="Glycosyl transferase family 1" evidence="8">
    <location>
        <begin position="449"/>
        <end position="620"/>
    </location>
</feature>
<dbReference type="Gene3D" id="3.40.50.2000">
    <property type="entry name" value="Glycogen Phosphorylase B"/>
    <property type="match status" value="2"/>
</dbReference>
<dbReference type="Pfam" id="PF00534">
    <property type="entry name" value="Glycos_transf_1"/>
    <property type="match status" value="1"/>
</dbReference>
<proteinExistence type="inferred from homology"/>
<dbReference type="Proteomes" id="UP000014074">
    <property type="component" value="Unassembled WGS sequence"/>
</dbReference>
<accession>R8B8R0</accession>
<reference evidence="11" key="1">
    <citation type="journal article" date="2013" name="Genome Announc.">
        <title>Draft genome sequence of the ascomycete Phaeoacremonium aleophilum strain UCR-PA7, a causal agent of the esca disease complex in grapevines.</title>
        <authorList>
            <person name="Blanco-Ulate B."/>
            <person name="Rolshausen P."/>
            <person name="Cantu D."/>
        </authorList>
    </citation>
    <scope>NUCLEOTIDE SEQUENCE [LARGE SCALE GENOMIC DNA]</scope>
    <source>
        <strain evidence="11">UCR-PA7</strain>
    </source>
</reference>
<dbReference type="GeneID" id="19329678"/>
<dbReference type="eggNOG" id="KOG0853">
    <property type="taxonomic scope" value="Eukaryota"/>
</dbReference>
<dbReference type="KEGG" id="tmn:UCRPA7_8792"/>
<evidence type="ECO:0000256" key="4">
    <source>
        <dbReference type="ARBA" id="ARBA00022676"/>
    </source>
</evidence>
<keyword evidence="5 10" id="KW-0808">Transferase</keyword>
<sequence length="706" mass="79041">MAFTEGRKFSTGASAHRQRQMSTIIEKEGHFGAALTTLYLGISAVFSDDHTAVVALAIHDTVYLIDFSVKHIVLDDALRMGEDVIADFVIAEVQRYEHENFAKFIGAGLPTTLKYMSPTLCSRLWLELDIVPIVMRPDDEHKEKSFWDAKRVDEQADSMARKCIMNFGPSLVPLLQVGFRGIVQTDAGFRAHLTTVQNHKDTCGSSTWEATVGFARNLRKNKVKIAFFSSTPQGGGVALMRHALVRFARLLGVDLTWYVPKPRPGVFRITKNIHNILQGVSHPDQRISAEEKASIIDWITDNANRYWFSEGGPLRPAEEGGADVVIIDDPQMPGLIPLIKRLTPDRPVLYRSHIQIRTDLVAKSGSPQADIWDFLWSNIQQADMFISHPIPYFVPHTVPREKVAYFPATTDWLDGLNKHLNRWDAGYYGHIYNVACHSQRMTELSWPARKYIAQVARFDPAKGIPTVIDSYAEFRRQCKKAGIEDVPQLIVCGNGSVDDPDASMIYDQTMAQIEQHYSELSKDISVMRLDPNDQLLNTIIANAHVVLQLSTREGFEVKVSEALHAGRPVIVTATGGIPLQVKENVNGFLVQPGDWKAVAAHLMELFTNEELHKKMSYEARTGVSDEVGTVGNALGWFYLAAKWNQVGVKKNGKGGIDGNEKWVNDMAREEAGYPYKEGENRLPRHFTKKKDMPVQTTPNAKPAPEA</sequence>
<keyword evidence="11" id="KW-1185">Reference proteome</keyword>
<evidence type="ECO:0000313" key="11">
    <source>
        <dbReference type="Proteomes" id="UP000014074"/>
    </source>
</evidence>
<comment type="similarity">
    <text evidence="1">Belongs to the glycosyltransferase group 1 family. Glycosyltransferase 4 subfamily.</text>
</comment>
<keyword evidence="4" id="KW-0328">Glycosyltransferase</keyword>
<evidence type="ECO:0000313" key="10">
    <source>
        <dbReference type="EMBL" id="EON95662.1"/>
    </source>
</evidence>
<dbReference type="OrthoDB" id="937291at2759"/>
<evidence type="ECO:0000256" key="7">
    <source>
        <dbReference type="SAM" id="MobiDB-lite"/>
    </source>
</evidence>
<dbReference type="HOGENOM" id="CLU_011001_0_0_1"/>
<protein>
    <submittedName>
        <fullName evidence="10">Putative glycosyltransferase family 4 protein</fullName>
    </submittedName>
</protein>
<comment type="subunit">
    <text evidence="2">Homodimer.</text>
</comment>
<dbReference type="RefSeq" id="XP_007919493.1">
    <property type="nucleotide sequence ID" value="XM_007921302.1"/>
</dbReference>
<gene>
    <name evidence="10" type="ORF">UCRPA7_8792</name>
</gene>
<dbReference type="InterPro" id="IPR052078">
    <property type="entry name" value="Trehalose_Metab_GTase"/>
</dbReference>
<feature type="domain" description="Trehalose synthase N-terminal" evidence="9">
    <location>
        <begin position="228"/>
        <end position="392"/>
    </location>
</feature>
<dbReference type="GO" id="GO:0006006">
    <property type="term" value="P:glucose metabolic process"/>
    <property type="evidence" value="ECO:0007669"/>
    <property type="project" value="UniProtKB-KW"/>
</dbReference>
<keyword evidence="3" id="KW-0313">Glucose metabolism</keyword>
<feature type="region of interest" description="Disordered" evidence="7">
    <location>
        <begin position="674"/>
        <end position="706"/>
    </location>
</feature>
<dbReference type="GO" id="GO:0016757">
    <property type="term" value="F:glycosyltransferase activity"/>
    <property type="evidence" value="ECO:0007669"/>
    <property type="project" value="UniProtKB-KW"/>
</dbReference>
<keyword evidence="6" id="KW-0119">Carbohydrate metabolism</keyword>
<dbReference type="InterPro" id="IPR049438">
    <property type="entry name" value="TreT_GT1"/>
</dbReference>
<evidence type="ECO:0000256" key="5">
    <source>
        <dbReference type="ARBA" id="ARBA00022679"/>
    </source>
</evidence>
<dbReference type="InterPro" id="IPR001296">
    <property type="entry name" value="Glyco_trans_1"/>
</dbReference>
<dbReference type="AlphaFoldDB" id="R8B8R0"/>
<evidence type="ECO:0000259" key="8">
    <source>
        <dbReference type="Pfam" id="PF00534"/>
    </source>
</evidence>
<dbReference type="PANTHER" id="PTHR47779:SF1">
    <property type="entry name" value="SYNTHASE (CCG-9), PUTATIVE (AFU_ORTHOLOGUE AFUA_3G12100)-RELATED"/>
    <property type="match status" value="1"/>
</dbReference>
<dbReference type="EMBL" id="KB933378">
    <property type="protein sequence ID" value="EON95662.1"/>
    <property type="molecule type" value="Genomic_DNA"/>
</dbReference>
<evidence type="ECO:0000256" key="6">
    <source>
        <dbReference type="ARBA" id="ARBA00023277"/>
    </source>
</evidence>
<evidence type="ECO:0000256" key="3">
    <source>
        <dbReference type="ARBA" id="ARBA00022526"/>
    </source>
</evidence>
<evidence type="ECO:0000256" key="1">
    <source>
        <dbReference type="ARBA" id="ARBA00009481"/>
    </source>
</evidence>